<dbReference type="EMBL" id="SOIJ01000007">
    <property type="protein sequence ID" value="TET94410.1"/>
    <property type="molecule type" value="Genomic_DNA"/>
</dbReference>
<evidence type="ECO:0000256" key="7">
    <source>
        <dbReference type="ARBA" id="ARBA00023315"/>
    </source>
</evidence>
<dbReference type="PIRSF" id="PIRSF000456">
    <property type="entry name" value="UDP-GlcNAc_acltr"/>
    <property type="match status" value="1"/>
</dbReference>
<dbReference type="InterPro" id="IPR037157">
    <property type="entry name" value="Acetyltransf_C_sf"/>
</dbReference>
<evidence type="ECO:0000259" key="8">
    <source>
        <dbReference type="Pfam" id="PF13720"/>
    </source>
</evidence>
<dbReference type="InterPro" id="IPR018357">
    <property type="entry name" value="Hexapep_transf_CS"/>
</dbReference>
<dbReference type="Gene3D" id="1.20.1180.10">
    <property type="entry name" value="Udp N-acetylglucosamine O-acyltransferase, C-terminal domain"/>
    <property type="match status" value="1"/>
</dbReference>
<dbReference type="InterPro" id="IPR010137">
    <property type="entry name" value="Lipid_A_LpxA"/>
</dbReference>
<evidence type="ECO:0000313" key="9">
    <source>
        <dbReference type="EMBL" id="TET94410.1"/>
    </source>
</evidence>
<evidence type="ECO:0000256" key="6">
    <source>
        <dbReference type="ARBA" id="ARBA00023098"/>
    </source>
</evidence>
<dbReference type="Proteomes" id="UP000316925">
    <property type="component" value="Unassembled WGS sequence"/>
</dbReference>
<proteinExistence type="predicted"/>
<reference evidence="9 10" key="1">
    <citation type="submission" date="2019-03" db="EMBL/GenBank/DDBJ databases">
        <title>Metabolic potential of uncultured bacteria and archaea associated with petroleum seepage in deep-sea sediments.</title>
        <authorList>
            <person name="Dong X."/>
            <person name="Hubert C."/>
        </authorList>
    </citation>
    <scope>NUCLEOTIDE SEQUENCE [LARGE SCALE GENOMIC DNA]</scope>
    <source>
        <strain evidence="9">E29_bin28</strain>
    </source>
</reference>
<dbReference type="Gene3D" id="2.160.10.10">
    <property type="entry name" value="Hexapeptide repeat proteins"/>
    <property type="match status" value="1"/>
</dbReference>
<evidence type="ECO:0000313" key="10">
    <source>
        <dbReference type="Proteomes" id="UP000316925"/>
    </source>
</evidence>
<comment type="caution">
    <text evidence="9">The sequence shown here is derived from an EMBL/GenBank/DDBJ whole genome shotgun (WGS) entry which is preliminary data.</text>
</comment>
<dbReference type="AlphaFoldDB" id="A0A523YSC8"/>
<feature type="domain" description="UDP N-acetylglucosamine O-acyltransferase C-terminal" evidence="8">
    <location>
        <begin position="176"/>
        <end position="257"/>
    </location>
</feature>
<name>A0A523YSC8_UNCAE</name>
<dbReference type="Pfam" id="PF13720">
    <property type="entry name" value="Acetyltransf_11"/>
    <property type="match status" value="1"/>
</dbReference>
<dbReference type="SUPFAM" id="SSF51161">
    <property type="entry name" value="Trimeric LpxA-like enzymes"/>
    <property type="match status" value="1"/>
</dbReference>
<evidence type="ECO:0000256" key="1">
    <source>
        <dbReference type="ARBA" id="ARBA00022490"/>
    </source>
</evidence>
<dbReference type="NCBIfam" id="TIGR01852">
    <property type="entry name" value="lipid_A_lpxA"/>
    <property type="match status" value="1"/>
</dbReference>
<evidence type="ECO:0000256" key="5">
    <source>
        <dbReference type="ARBA" id="ARBA00022737"/>
    </source>
</evidence>
<keyword evidence="1" id="KW-0963">Cytoplasm</keyword>
<keyword evidence="3" id="KW-0441">Lipid A biosynthesis</keyword>
<keyword evidence="4 9" id="KW-0808">Transferase</keyword>
<organism evidence="9 10">
    <name type="scientific">Aerophobetes bacterium</name>
    <dbReference type="NCBI Taxonomy" id="2030807"/>
    <lineage>
        <taxon>Bacteria</taxon>
        <taxon>Candidatus Aerophobota</taxon>
    </lineage>
</organism>
<gene>
    <name evidence="9" type="primary">lpxA</name>
    <name evidence="9" type="ORF">E3J33_00095</name>
</gene>
<evidence type="ECO:0000256" key="4">
    <source>
        <dbReference type="ARBA" id="ARBA00022679"/>
    </source>
</evidence>
<dbReference type="GO" id="GO:0008780">
    <property type="term" value="F:acyl-[acyl-carrier-protein]-UDP-N-acetylglucosamine O-acyltransferase activity"/>
    <property type="evidence" value="ECO:0007669"/>
    <property type="project" value="UniProtKB-EC"/>
</dbReference>
<dbReference type="NCBIfam" id="NF003657">
    <property type="entry name" value="PRK05289.1"/>
    <property type="match status" value="1"/>
</dbReference>
<keyword evidence="6" id="KW-0443">Lipid metabolism</keyword>
<dbReference type="PANTHER" id="PTHR43480">
    <property type="entry name" value="ACYL-[ACYL-CARRIER-PROTEIN]--UDP-N-ACETYLGLUCOSAMINE O-ACYLTRANSFERASE"/>
    <property type="match status" value="1"/>
</dbReference>
<evidence type="ECO:0000256" key="2">
    <source>
        <dbReference type="ARBA" id="ARBA00022516"/>
    </source>
</evidence>
<dbReference type="EC" id="2.3.1.129" evidence="9"/>
<dbReference type="InterPro" id="IPR001451">
    <property type="entry name" value="Hexapep"/>
</dbReference>
<sequence length="260" mass="28534">MSIFVHPTAIVSPRANLDEGVKVDPYSIIGENVTIGRETKIGPHVQLDGWTHIGKECTICKGVVIGTLPQDINFENGKSFVKIGDRNLIREYTTIHRGTKEGSTTRIGNDNFFMAYSHIAHNCLVEDGVVIANVGTLAGYVTVEKKAIIGGLSAVHQYVRIGTYSIVGGCSKVVKDVPPYTRADGHPTTLWGLNTVGLRRANFSLQTRKVLKKAYQILFRSGLNTSQAVEKISNELESSPPVRHLCSFIKNSQRGICKER</sequence>
<dbReference type="GO" id="GO:0009245">
    <property type="term" value="P:lipid A biosynthetic process"/>
    <property type="evidence" value="ECO:0007669"/>
    <property type="project" value="UniProtKB-KW"/>
</dbReference>
<dbReference type="PANTHER" id="PTHR43480:SF1">
    <property type="entry name" value="ACYL-[ACYL-CARRIER-PROTEIN]--UDP-N-ACETYLGLUCOSAMINE O-ACYLTRANSFERASE, MITOCHONDRIAL-RELATED"/>
    <property type="match status" value="1"/>
</dbReference>
<keyword evidence="7 9" id="KW-0012">Acyltransferase</keyword>
<dbReference type="GO" id="GO:0016020">
    <property type="term" value="C:membrane"/>
    <property type="evidence" value="ECO:0007669"/>
    <property type="project" value="GOC"/>
</dbReference>
<dbReference type="InterPro" id="IPR011004">
    <property type="entry name" value="Trimer_LpxA-like_sf"/>
</dbReference>
<protein>
    <submittedName>
        <fullName evidence="9">Acyl-ACP--UDP-N-acetylglucosamine O-acyltransferase</fullName>
        <ecNumber evidence="9">2.3.1.129</ecNumber>
    </submittedName>
</protein>
<dbReference type="Pfam" id="PF00132">
    <property type="entry name" value="Hexapep"/>
    <property type="match status" value="2"/>
</dbReference>
<evidence type="ECO:0000256" key="3">
    <source>
        <dbReference type="ARBA" id="ARBA00022556"/>
    </source>
</evidence>
<accession>A0A523YSC8</accession>
<dbReference type="CDD" id="cd03351">
    <property type="entry name" value="LbH_UDP-GlcNAc_AT"/>
    <property type="match status" value="1"/>
</dbReference>
<dbReference type="PROSITE" id="PS00101">
    <property type="entry name" value="HEXAPEP_TRANSFERASES"/>
    <property type="match status" value="1"/>
</dbReference>
<keyword evidence="2" id="KW-0444">Lipid biosynthesis</keyword>
<keyword evidence="5" id="KW-0677">Repeat</keyword>
<dbReference type="InterPro" id="IPR029098">
    <property type="entry name" value="Acetyltransf_C"/>
</dbReference>